<evidence type="ECO:0000313" key="2">
    <source>
        <dbReference type="EMBL" id="KAK5087539.1"/>
    </source>
</evidence>
<feature type="region of interest" description="Disordered" evidence="1">
    <location>
        <begin position="32"/>
        <end position="98"/>
    </location>
</feature>
<feature type="compositionally biased region" description="Low complexity" evidence="1">
    <location>
        <begin position="75"/>
        <end position="88"/>
    </location>
</feature>
<organism evidence="2 3">
    <name type="scientific">Lithohypha guttulata</name>
    <dbReference type="NCBI Taxonomy" id="1690604"/>
    <lineage>
        <taxon>Eukaryota</taxon>
        <taxon>Fungi</taxon>
        <taxon>Dikarya</taxon>
        <taxon>Ascomycota</taxon>
        <taxon>Pezizomycotina</taxon>
        <taxon>Eurotiomycetes</taxon>
        <taxon>Chaetothyriomycetidae</taxon>
        <taxon>Chaetothyriales</taxon>
        <taxon>Trichomeriaceae</taxon>
        <taxon>Lithohypha</taxon>
    </lineage>
</organism>
<dbReference type="Proteomes" id="UP001345013">
    <property type="component" value="Unassembled WGS sequence"/>
</dbReference>
<gene>
    <name evidence="2" type="ORF">LTR24_006579</name>
</gene>
<protein>
    <submittedName>
        <fullName evidence="2">Uncharacterized protein</fullName>
    </submittedName>
</protein>
<reference evidence="2 3" key="1">
    <citation type="submission" date="2023-08" db="EMBL/GenBank/DDBJ databases">
        <title>Black Yeasts Isolated from many extreme environments.</title>
        <authorList>
            <person name="Coleine C."/>
            <person name="Stajich J.E."/>
            <person name="Selbmann L."/>
        </authorList>
    </citation>
    <scope>NUCLEOTIDE SEQUENCE [LARGE SCALE GENOMIC DNA]</scope>
    <source>
        <strain evidence="2 3">CCFEE 5885</strain>
    </source>
</reference>
<dbReference type="EMBL" id="JAVRRG010000087">
    <property type="protein sequence ID" value="KAK5087539.1"/>
    <property type="molecule type" value="Genomic_DNA"/>
</dbReference>
<keyword evidence="3" id="KW-1185">Reference proteome</keyword>
<evidence type="ECO:0000313" key="3">
    <source>
        <dbReference type="Proteomes" id="UP001345013"/>
    </source>
</evidence>
<feature type="compositionally biased region" description="Low complexity" evidence="1">
    <location>
        <begin position="44"/>
        <end position="54"/>
    </location>
</feature>
<proteinExistence type="predicted"/>
<comment type="caution">
    <text evidence="2">The sequence shown here is derived from an EMBL/GenBank/DDBJ whole genome shotgun (WGS) entry which is preliminary data.</text>
</comment>
<sequence length="178" mass="19851">MQKFVIGRIEGRWDNFLRPIQGGQFRKLEGIEQIEEETTPEVMTGASSSSGGTSSPPPIFDPANADGLRKRRATSISSVSPLSLSDNLPPKPETLDDKTTLQLNPDLSKYPSLDHTSQDAIVSKYRELDTQLRAAGLYDCPYRVYAWECLHYTILFVLFATSLHFAQYDLAGAFLGMF</sequence>
<evidence type="ECO:0000256" key="1">
    <source>
        <dbReference type="SAM" id="MobiDB-lite"/>
    </source>
</evidence>
<accession>A0ABR0K5H3</accession>
<name>A0ABR0K5H3_9EURO</name>